<dbReference type="InterPro" id="IPR035235">
    <property type="entry name" value="DUF5343"/>
</dbReference>
<feature type="region of interest" description="Disordered" evidence="1">
    <location>
        <begin position="177"/>
        <end position="309"/>
    </location>
</feature>
<dbReference type="Gene3D" id="1.25.40.10">
    <property type="entry name" value="Tetratricopeptide repeat domain"/>
    <property type="match status" value="1"/>
</dbReference>
<dbReference type="RefSeq" id="WP_165140543.1">
    <property type="nucleotide sequence ID" value="NZ_JAALLT010000002.1"/>
</dbReference>
<reference evidence="2 3" key="1">
    <citation type="submission" date="2020-02" db="EMBL/GenBank/DDBJ databases">
        <title>Balneolaceae bacterium YR4-1, complete genome.</title>
        <authorList>
            <person name="Li Y."/>
            <person name="Wu S."/>
        </authorList>
    </citation>
    <scope>NUCLEOTIDE SEQUENCE [LARGE SCALE GENOMIC DNA]</scope>
    <source>
        <strain evidence="2 3">YR4-1</strain>
    </source>
</reference>
<dbReference type="AlphaFoldDB" id="A0A6M1SVZ4"/>
<sequence length="534" mass="60606">MGISENFLVNTKSFDPIIQALISRSEHPDTISDTTLEKMGYDNPSDLLVLHVLRGLDIIHQDKTPSDLYFKMVDPDHTKEAIAEGVINGYMDLFLENPDIHKRLPGEIQEELKEYFEGKKTDLIVKYIANTFHKLVSYAGIDVVEEARDRMLGEELKTASADADENIEIDNEIEVEVESEATTAKSEGADSAVKETNNNGKSGPDFHAASEQEEISSRSVEEILFGDKPDSKEQEESDIKDETDASDKDKAAADLSKAEQSEEWDESGEEDGSIQEFKASDSSYDDDDLVGEETAKNEPAGRSDTGALPGKYDISLSHLDTSDERIQKAIVRRAELLDKLGHNREALESYEDMISYFDDADESFLQEAVSQAVIRRVELVKKLNQEHKLLPALNEVIRRFSSSDDSEYYERASKAMLQKAELLETKDYDGQDLLPLYNQIINRLEDESDPYIQEKVNEIFIRRLTLLNRADDNSELLKALDQSITRFGENPRFRKYLEETMFRKAEILEHMNRIEDALDAYTSFLQEFGETVDS</sequence>
<feature type="compositionally biased region" description="Basic and acidic residues" evidence="1">
    <location>
        <begin position="240"/>
        <end position="260"/>
    </location>
</feature>
<feature type="compositionally biased region" description="Basic and acidic residues" evidence="1">
    <location>
        <begin position="215"/>
        <end position="234"/>
    </location>
</feature>
<dbReference type="SUPFAM" id="SSF48452">
    <property type="entry name" value="TPR-like"/>
    <property type="match status" value="1"/>
</dbReference>
<evidence type="ECO:0000313" key="3">
    <source>
        <dbReference type="Proteomes" id="UP000473278"/>
    </source>
</evidence>
<evidence type="ECO:0000313" key="2">
    <source>
        <dbReference type="EMBL" id="NGP76308.1"/>
    </source>
</evidence>
<protein>
    <submittedName>
        <fullName evidence="2">DUF5343 domain-containing protein</fullName>
    </submittedName>
</protein>
<dbReference type="EMBL" id="JAALLT010000002">
    <property type="protein sequence ID" value="NGP76308.1"/>
    <property type="molecule type" value="Genomic_DNA"/>
</dbReference>
<keyword evidence="3" id="KW-1185">Reference proteome</keyword>
<proteinExistence type="predicted"/>
<accession>A0A6M1SVZ4</accession>
<comment type="caution">
    <text evidence="2">The sequence shown here is derived from an EMBL/GenBank/DDBJ whole genome shotgun (WGS) entry which is preliminary data.</text>
</comment>
<evidence type="ECO:0000256" key="1">
    <source>
        <dbReference type="SAM" id="MobiDB-lite"/>
    </source>
</evidence>
<organism evidence="2 3">
    <name type="scientific">Halalkalibaculum roseum</name>
    <dbReference type="NCBI Taxonomy" id="2709311"/>
    <lineage>
        <taxon>Bacteria</taxon>
        <taxon>Pseudomonadati</taxon>
        <taxon>Balneolota</taxon>
        <taxon>Balneolia</taxon>
        <taxon>Balneolales</taxon>
        <taxon>Balneolaceae</taxon>
        <taxon>Halalkalibaculum</taxon>
    </lineage>
</organism>
<gene>
    <name evidence="2" type="ORF">G3570_06675</name>
</gene>
<dbReference type="Pfam" id="PF17278">
    <property type="entry name" value="DUF5343"/>
    <property type="match status" value="1"/>
</dbReference>
<feature type="compositionally biased region" description="Acidic residues" evidence="1">
    <location>
        <begin position="261"/>
        <end position="273"/>
    </location>
</feature>
<dbReference type="InterPro" id="IPR011990">
    <property type="entry name" value="TPR-like_helical_dom_sf"/>
</dbReference>
<dbReference type="Proteomes" id="UP000473278">
    <property type="component" value="Unassembled WGS sequence"/>
</dbReference>
<name>A0A6M1SVZ4_9BACT</name>